<evidence type="ECO:0000313" key="2">
    <source>
        <dbReference type="Proteomes" id="UP001165267"/>
    </source>
</evidence>
<dbReference type="InterPro" id="IPR029058">
    <property type="entry name" value="AB_hydrolase_fold"/>
</dbReference>
<comment type="caution">
    <text evidence="1">The sequence shown here is derived from an EMBL/GenBank/DDBJ whole genome shotgun (WGS) entry which is preliminary data.</text>
</comment>
<dbReference type="Proteomes" id="UP001165267">
    <property type="component" value="Unassembled WGS sequence"/>
</dbReference>
<reference evidence="1" key="1">
    <citation type="submission" date="2022-07" db="EMBL/GenBank/DDBJ databases">
        <authorList>
            <person name="Xamxidin M."/>
        </authorList>
    </citation>
    <scope>NUCLEOTIDE SEQUENCE</scope>
    <source>
        <strain evidence="1">YS8-69</strain>
    </source>
</reference>
<name>A0ABT1XE71_9BURK</name>
<sequence>MIHRFLISVATTSILLSACGGDSSNGSTNTRVGASAANVTNPFPGYQSTLYTGTSNWLCHPDLFGNSNVCNGNFDSTVVAADATAIPLTYTPATEPPVDCFYVYPTTSIDLAGNSDLNDDLQEQQTTALQFGRYGEVCRQFAPVYRQRTLTALGLTTFTGALGGIDIAPNAGEVAYADVLDAFKEYIANQSEGRGFILVGHSQGSGILRRLIAEEIETRPELLRRLIAAHIPGTNVLVPTGQNVGASFQQVPACRSANQIGCVVAYVTYRAGDPQLEDPRFGLSAEEGTQALCTNPAALAGGQADLFPIIPRQQPPVFRVLLIPRGPGGPYVNPISNLTIPTPYYSIPGQVKGECKVGPNGVSYLEASIVADPDDPRADDYPGEFIGGTNWGFHLIDVSIAQGDLVRLAQRQANAWLNAAR</sequence>
<keyword evidence="2" id="KW-1185">Reference proteome</keyword>
<dbReference type="EMBL" id="JANKHG010000014">
    <property type="protein sequence ID" value="MCR2745545.1"/>
    <property type="molecule type" value="Genomic_DNA"/>
</dbReference>
<organism evidence="1 2">
    <name type="scientific">Limnobacter parvus</name>
    <dbReference type="NCBI Taxonomy" id="2939690"/>
    <lineage>
        <taxon>Bacteria</taxon>
        <taxon>Pseudomonadati</taxon>
        <taxon>Pseudomonadota</taxon>
        <taxon>Betaproteobacteria</taxon>
        <taxon>Burkholderiales</taxon>
        <taxon>Burkholderiaceae</taxon>
        <taxon>Limnobacter</taxon>
    </lineage>
</organism>
<dbReference type="Gene3D" id="3.40.50.1820">
    <property type="entry name" value="alpha/beta hydrolase"/>
    <property type="match status" value="1"/>
</dbReference>
<dbReference type="SUPFAM" id="SSF53474">
    <property type="entry name" value="alpha/beta-Hydrolases"/>
    <property type="match status" value="1"/>
</dbReference>
<dbReference type="InterPro" id="IPR021440">
    <property type="entry name" value="DUF3089"/>
</dbReference>
<protein>
    <submittedName>
        <fullName evidence="1">DUF3089 domain-containing protein</fullName>
    </submittedName>
</protein>
<evidence type="ECO:0000313" key="1">
    <source>
        <dbReference type="EMBL" id="MCR2745545.1"/>
    </source>
</evidence>
<dbReference type="Pfam" id="PF11288">
    <property type="entry name" value="DUF3089"/>
    <property type="match status" value="1"/>
</dbReference>
<gene>
    <name evidence="1" type="ORF">NSP04_02650</name>
</gene>
<dbReference type="PROSITE" id="PS51257">
    <property type="entry name" value="PROKAR_LIPOPROTEIN"/>
    <property type="match status" value="1"/>
</dbReference>
<accession>A0ABT1XE71</accession>
<dbReference type="RefSeq" id="WP_257510792.1">
    <property type="nucleotide sequence ID" value="NZ_JANKHG010000014.1"/>
</dbReference>
<proteinExistence type="predicted"/>